<keyword evidence="8" id="KW-0472">Membrane</keyword>
<dbReference type="EC" id="2.7.13.3" evidence="2"/>
<keyword evidence="4" id="KW-0547">Nucleotide-binding</keyword>
<dbReference type="InterPro" id="IPR036890">
    <property type="entry name" value="HATPase_C_sf"/>
</dbReference>
<dbReference type="Proteomes" id="UP000028981">
    <property type="component" value="Unassembled WGS sequence"/>
</dbReference>
<evidence type="ECO:0000313" key="10">
    <source>
        <dbReference type="EMBL" id="KFL32644.1"/>
    </source>
</evidence>
<dbReference type="EMBL" id="JQGC01000001">
    <property type="protein sequence ID" value="KFL32644.1"/>
    <property type="molecule type" value="Genomic_DNA"/>
</dbReference>
<dbReference type="GO" id="GO:0000155">
    <property type="term" value="F:phosphorelay sensor kinase activity"/>
    <property type="evidence" value="ECO:0007669"/>
    <property type="project" value="InterPro"/>
</dbReference>
<keyword evidence="8" id="KW-1133">Transmembrane helix</keyword>
<feature type="transmembrane region" description="Helical" evidence="8">
    <location>
        <begin position="158"/>
        <end position="177"/>
    </location>
</feature>
<evidence type="ECO:0000259" key="9">
    <source>
        <dbReference type="PROSITE" id="PS50109"/>
    </source>
</evidence>
<feature type="transmembrane region" description="Helical" evidence="8">
    <location>
        <begin position="115"/>
        <end position="138"/>
    </location>
</feature>
<dbReference type="GO" id="GO:0000156">
    <property type="term" value="F:phosphorelay response regulator activity"/>
    <property type="evidence" value="ECO:0007669"/>
    <property type="project" value="TreeGrafter"/>
</dbReference>
<keyword evidence="7" id="KW-0902">Two-component regulatory system</keyword>
<feature type="transmembrane region" description="Helical" evidence="8">
    <location>
        <begin position="235"/>
        <end position="253"/>
    </location>
</feature>
<dbReference type="RefSeq" id="WP_035077571.1">
    <property type="nucleotide sequence ID" value="NZ_JQGC01000001.1"/>
</dbReference>
<organism evidence="10 11">
    <name type="scientific">Devosia riboflavina</name>
    <dbReference type="NCBI Taxonomy" id="46914"/>
    <lineage>
        <taxon>Bacteria</taxon>
        <taxon>Pseudomonadati</taxon>
        <taxon>Pseudomonadota</taxon>
        <taxon>Alphaproteobacteria</taxon>
        <taxon>Hyphomicrobiales</taxon>
        <taxon>Devosiaceae</taxon>
        <taxon>Devosia</taxon>
    </lineage>
</organism>
<comment type="caution">
    <text evidence="10">The sequence shown here is derived from an EMBL/GenBank/DDBJ whole genome shotgun (WGS) entry which is preliminary data.</text>
</comment>
<evidence type="ECO:0000256" key="6">
    <source>
        <dbReference type="ARBA" id="ARBA00022840"/>
    </source>
</evidence>
<evidence type="ECO:0000256" key="2">
    <source>
        <dbReference type="ARBA" id="ARBA00012438"/>
    </source>
</evidence>
<dbReference type="InterPro" id="IPR036097">
    <property type="entry name" value="HisK_dim/P_sf"/>
</dbReference>
<dbReference type="GO" id="GO:0030295">
    <property type="term" value="F:protein kinase activator activity"/>
    <property type="evidence" value="ECO:0007669"/>
    <property type="project" value="TreeGrafter"/>
</dbReference>
<dbReference type="Pfam" id="PF02518">
    <property type="entry name" value="HATPase_c"/>
    <property type="match status" value="1"/>
</dbReference>
<keyword evidence="11" id="KW-1185">Reference proteome</keyword>
<keyword evidence="6" id="KW-0067">ATP-binding</keyword>
<dbReference type="OrthoDB" id="9774458at2"/>
<dbReference type="SUPFAM" id="SSF47384">
    <property type="entry name" value="Homodimeric domain of signal transducing histidine kinase"/>
    <property type="match status" value="1"/>
</dbReference>
<dbReference type="AlphaFoldDB" id="A0A087M6Z1"/>
<keyword evidence="3" id="KW-0808">Transferase</keyword>
<dbReference type="Gene3D" id="1.10.287.130">
    <property type="match status" value="1"/>
</dbReference>
<evidence type="ECO:0000256" key="1">
    <source>
        <dbReference type="ARBA" id="ARBA00000085"/>
    </source>
</evidence>
<evidence type="ECO:0000256" key="3">
    <source>
        <dbReference type="ARBA" id="ARBA00022679"/>
    </source>
</evidence>
<evidence type="ECO:0000256" key="8">
    <source>
        <dbReference type="SAM" id="Phobius"/>
    </source>
</evidence>
<dbReference type="InterPro" id="IPR003594">
    <property type="entry name" value="HATPase_dom"/>
</dbReference>
<evidence type="ECO:0000256" key="7">
    <source>
        <dbReference type="ARBA" id="ARBA00023012"/>
    </source>
</evidence>
<dbReference type="GO" id="GO:0007234">
    <property type="term" value="P:osmosensory signaling via phosphorelay pathway"/>
    <property type="evidence" value="ECO:0007669"/>
    <property type="project" value="TreeGrafter"/>
</dbReference>
<feature type="domain" description="Histidine kinase" evidence="9">
    <location>
        <begin position="314"/>
        <end position="505"/>
    </location>
</feature>
<proteinExistence type="predicted"/>
<sequence>MITVILLAAIWLVSFRIADLFTVFKTYSSVWFLPSGVTMAMVMAAPGWLKLVPLLAHLSLASPPMRQVFDIHIASDFDLLLHSIRIYLIYGGTGLFLTQVMRITLPFRTWGEVQWFIGAALVAASVASAAGIGQSVLLGELDPAGALPLAEPWFLGDALGAVMVPPMLVPAIMLALGRPLGAWRWPSPRAFAVQALTLSLASLIGALGPTLDINLWYLVLPSVLVFALRGGFEHAAAAALLTCVLTPSVAMIFTGAVEVAGLPALLLTTAIAALLVGAATTERQQTAERLEAQVAQRTEELEKAYELQRHLVRSLGHDLRQPVEAINLTVAAIGDHSDIAVRNTALTRVRQLGAVTSDLLTRILAYARLDTGDIKAELAPLPLHQLLDQLRATYIPQAQKRAQRLVWPETDITVISDRELLFQILSNYLDNAIRLTPEGGTVELRIERRDTGIGIIIKDGFDPTAPHRSSRGGLGLRIVSQLSDLLGAEMVNEPNRKGIILPLRE</sequence>
<dbReference type="PROSITE" id="PS50109">
    <property type="entry name" value="HIS_KIN"/>
    <property type="match status" value="1"/>
</dbReference>
<keyword evidence="8" id="KW-0812">Transmembrane</keyword>
<keyword evidence="5" id="KW-0418">Kinase</keyword>
<feature type="transmembrane region" description="Helical" evidence="8">
    <location>
        <begin position="30"/>
        <end position="49"/>
    </location>
</feature>
<dbReference type="InterPro" id="IPR005467">
    <property type="entry name" value="His_kinase_dom"/>
</dbReference>
<dbReference type="Gene3D" id="3.30.565.10">
    <property type="entry name" value="Histidine kinase-like ATPase, C-terminal domain"/>
    <property type="match status" value="1"/>
</dbReference>
<dbReference type="STRING" id="46914.JP75_00325"/>
<dbReference type="SUPFAM" id="SSF55874">
    <property type="entry name" value="ATPase domain of HSP90 chaperone/DNA topoisomerase II/histidine kinase"/>
    <property type="match status" value="1"/>
</dbReference>
<dbReference type="InterPro" id="IPR050351">
    <property type="entry name" value="BphY/WalK/GraS-like"/>
</dbReference>
<accession>A0A087M6Z1</accession>
<evidence type="ECO:0000256" key="4">
    <source>
        <dbReference type="ARBA" id="ARBA00022741"/>
    </source>
</evidence>
<feature type="transmembrane region" description="Helical" evidence="8">
    <location>
        <begin position="259"/>
        <end position="279"/>
    </location>
</feature>
<evidence type="ECO:0000256" key="5">
    <source>
        <dbReference type="ARBA" id="ARBA00022777"/>
    </source>
</evidence>
<dbReference type="PANTHER" id="PTHR42878">
    <property type="entry name" value="TWO-COMPONENT HISTIDINE KINASE"/>
    <property type="match status" value="1"/>
</dbReference>
<evidence type="ECO:0000313" key="11">
    <source>
        <dbReference type="Proteomes" id="UP000028981"/>
    </source>
</evidence>
<protein>
    <recommendedName>
        <fullName evidence="2">histidine kinase</fullName>
        <ecNumber evidence="2">2.7.13.3</ecNumber>
    </recommendedName>
</protein>
<name>A0A087M6Z1_9HYPH</name>
<reference evidence="10 11" key="1">
    <citation type="submission" date="2014-08" db="EMBL/GenBank/DDBJ databases">
        <authorList>
            <person name="Hassan Y.I."/>
            <person name="Lepp D."/>
            <person name="Zhou T."/>
        </authorList>
    </citation>
    <scope>NUCLEOTIDE SEQUENCE [LARGE SCALE GENOMIC DNA]</scope>
    <source>
        <strain evidence="10 11">IFO13584</strain>
    </source>
</reference>
<dbReference type="PANTHER" id="PTHR42878:SF7">
    <property type="entry name" value="SENSOR HISTIDINE KINASE GLRK"/>
    <property type="match status" value="1"/>
</dbReference>
<dbReference type="SMART" id="SM00387">
    <property type="entry name" value="HATPase_c"/>
    <property type="match status" value="1"/>
</dbReference>
<gene>
    <name evidence="10" type="ORF">JP75_00325</name>
</gene>
<dbReference type="GO" id="GO:0005524">
    <property type="term" value="F:ATP binding"/>
    <property type="evidence" value="ECO:0007669"/>
    <property type="project" value="UniProtKB-KW"/>
</dbReference>
<comment type="catalytic activity">
    <reaction evidence="1">
        <text>ATP + protein L-histidine = ADP + protein N-phospho-L-histidine.</text>
        <dbReference type="EC" id="2.7.13.3"/>
    </reaction>
</comment>